<dbReference type="InterPro" id="IPR011990">
    <property type="entry name" value="TPR-like_helical_dom_sf"/>
</dbReference>
<protein>
    <submittedName>
        <fullName evidence="4">Uncharacterized protein</fullName>
    </submittedName>
</protein>
<dbReference type="InterPro" id="IPR050498">
    <property type="entry name" value="Ycf3"/>
</dbReference>
<dbReference type="KEGG" id="spon:HME9304_01736"/>
<gene>
    <name evidence="4" type="ORF">HME9304_01736</name>
</gene>
<dbReference type="AlphaFoldDB" id="A0A2Z4LSC9"/>
<evidence type="ECO:0000256" key="2">
    <source>
        <dbReference type="ARBA" id="ARBA00022803"/>
    </source>
</evidence>
<accession>A0A2Z4LSC9</accession>
<dbReference type="Gene3D" id="1.25.40.10">
    <property type="entry name" value="Tetratricopeptide repeat domain"/>
    <property type="match status" value="1"/>
</dbReference>
<name>A0A2Z4LSC9_9FLAO</name>
<evidence type="ECO:0000256" key="1">
    <source>
        <dbReference type="ARBA" id="ARBA00022737"/>
    </source>
</evidence>
<dbReference type="EMBL" id="CP030104">
    <property type="protein sequence ID" value="AWX44733.1"/>
    <property type="molecule type" value="Genomic_DNA"/>
</dbReference>
<proteinExistence type="predicted"/>
<dbReference type="SMART" id="SM00028">
    <property type="entry name" value="TPR"/>
    <property type="match status" value="3"/>
</dbReference>
<dbReference type="InterPro" id="IPR019734">
    <property type="entry name" value="TPR_rpt"/>
</dbReference>
<keyword evidence="5" id="KW-1185">Reference proteome</keyword>
<sequence length="277" mass="32496">MEKLQKYCLSLLLVLVHFACKEKEPKQTVEQIAAQAEKVYKKAIEYPQGSPECMNLIEEAIRIDSTYAEAIRELSIAYLKRGIPHKWKPIIDRAVHYNPRTWQPVRGTAYLKVYRDYEKAIADFNATDTITPNFIDYTGGHSVDYWRAIAYLGLKDYKNCIYYFDKHIKKETEETGEDWVEINAFLYRGIAYFESGNTTKALENFEKIIYHFKNSADAEYYIALILNQKKAYKKAKSHIQKAKLDFKKGFYNNGVYVEPLRQIYWEDLEELSKIIGN</sequence>
<evidence type="ECO:0000256" key="3">
    <source>
        <dbReference type="PROSITE-ProRule" id="PRU00339"/>
    </source>
</evidence>
<dbReference type="RefSeq" id="WP_112378181.1">
    <property type="nucleotide sequence ID" value="NZ_CP030104.1"/>
</dbReference>
<keyword evidence="1" id="KW-0677">Repeat</keyword>
<dbReference type="OrthoDB" id="935812at2"/>
<dbReference type="PANTHER" id="PTHR44858">
    <property type="entry name" value="TETRATRICOPEPTIDE REPEAT PROTEIN 6"/>
    <property type="match status" value="1"/>
</dbReference>
<organism evidence="4 5">
    <name type="scientific">Flagellimonas maritima</name>
    <dbReference type="NCBI Taxonomy" id="1383885"/>
    <lineage>
        <taxon>Bacteria</taxon>
        <taxon>Pseudomonadati</taxon>
        <taxon>Bacteroidota</taxon>
        <taxon>Flavobacteriia</taxon>
        <taxon>Flavobacteriales</taxon>
        <taxon>Flavobacteriaceae</taxon>
        <taxon>Flagellimonas</taxon>
    </lineage>
</organism>
<feature type="repeat" description="TPR" evidence="3">
    <location>
        <begin position="182"/>
        <end position="215"/>
    </location>
</feature>
<dbReference type="Proteomes" id="UP000248536">
    <property type="component" value="Chromosome"/>
</dbReference>
<evidence type="ECO:0000313" key="5">
    <source>
        <dbReference type="Proteomes" id="UP000248536"/>
    </source>
</evidence>
<keyword evidence="2 3" id="KW-0802">TPR repeat</keyword>
<dbReference type="PROSITE" id="PS50005">
    <property type="entry name" value="TPR"/>
    <property type="match status" value="1"/>
</dbReference>
<dbReference type="PANTHER" id="PTHR44858:SF1">
    <property type="entry name" value="UDP-N-ACETYLGLUCOSAMINE--PEPTIDE N-ACETYLGLUCOSAMINYLTRANSFERASE SPINDLY-RELATED"/>
    <property type="match status" value="1"/>
</dbReference>
<reference evidence="4 5" key="1">
    <citation type="submission" date="2018-06" db="EMBL/GenBank/DDBJ databases">
        <title>Spongiibacterium sp. HME9304 Genome sequencing and assembly.</title>
        <authorList>
            <person name="Kang H."/>
            <person name="Kim H."/>
            <person name="Joh K."/>
        </authorList>
    </citation>
    <scope>NUCLEOTIDE SEQUENCE [LARGE SCALE GENOMIC DNA]</scope>
    <source>
        <strain evidence="4 5">HME9304</strain>
    </source>
</reference>
<dbReference type="SUPFAM" id="SSF48452">
    <property type="entry name" value="TPR-like"/>
    <property type="match status" value="2"/>
</dbReference>
<evidence type="ECO:0000313" key="4">
    <source>
        <dbReference type="EMBL" id="AWX44733.1"/>
    </source>
</evidence>